<reference evidence="1 2" key="1">
    <citation type="submission" date="2015-01" db="EMBL/GenBank/DDBJ databases">
        <title>Genome sequencing of Jeotgalibacillus soli.</title>
        <authorList>
            <person name="Goh K.M."/>
            <person name="Chan K.-G."/>
            <person name="Yaakop A.S."/>
            <person name="Ee R."/>
            <person name="Gan H.M."/>
            <person name="Chan C.S."/>
        </authorList>
    </citation>
    <scope>NUCLEOTIDE SEQUENCE [LARGE SCALE GENOMIC DNA]</scope>
    <source>
        <strain evidence="1 2">P9</strain>
    </source>
</reference>
<gene>
    <name evidence="1" type="ORF">KP78_30640</name>
</gene>
<dbReference type="AlphaFoldDB" id="A0A0C2R1C4"/>
<evidence type="ECO:0000313" key="2">
    <source>
        <dbReference type="Proteomes" id="UP000031938"/>
    </source>
</evidence>
<protein>
    <submittedName>
        <fullName evidence="1">Uncharacterized protein</fullName>
    </submittedName>
</protein>
<sequence>MIDELIRKKDDFLSEKGYEPNILKINPEHLEELKNDKDTINHYKVHAEYDELSEEATQRVFILGVLINLSDVEDPTFE</sequence>
<organism evidence="1 2">
    <name type="scientific">Jeotgalibacillus soli</name>
    <dbReference type="NCBI Taxonomy" id="889306"/>
    <lineage>
        <taxon>Bacteria</taxon>
        <taxon>Bacillati</taxon>
        <taxon>Bacillota</taxon>
        <taxon>Bacilli</taxon>
        <taxon>Bacillales</taxon>
        <taxon>Caryophanaceae</taxon>
        <taxon>Jeotgalibacillus</taxon>
    </lineage>
</organism>
<name>A0A0C2R1C4_9BACL</name>
<comment type="caution">
    <text evidence="1">The sequence shown here is derived from an EMBL/GenBank/DDBJ whole genome shotgun (WGS) entry which is preliminary data.</text>
</comment>
<evidence type="ECO:0000313" key="1">
    <source>
        <dbReference type="EMBL" id="KIL44100.1"/>
    </source>
</evidence>
<dbReference type="EMBL" id="JXRP01000019">
    <property type="protein sequence ID" value="KIL44100.1"/>
    <property type="molecule type" value="Genomic_DNA"/>
</dbReference>
<accession>A0A0C2R1C4</accession>
<proteinExistence type="predicted"/>
<dbReference type="Proteomes" id="UP000031938">
    <property type="component" value="Unassembled WGS sequence"/>
</dbReference>
<keyword evidence="2" id="KW-1185">Reference proteome</keyword>
<dbReference type="RefSeq" id="WP_041090020.1">
    <property type="nucleotide sequence ID" value="NZ_JXRP01000019.1"/>
</dbReference>
<dbReference type="PATRIC" id="fig|889306.3.peg.3078"/>